<dbReference type="EC" id="2.4.1.-" evidence="5"/>
<dbReference type="FunFam" id="3.40.50.2000:FF:000037">
    <property type="entry name" value="Glycosyltransferase"/>
    <property type="match status" value="1"/>
</dbReference>
<evidence type="ECO:0000313" key="7">
    <source>
        <dbReference type="Proteomes" id="UP001153076"/>
    </source>
</evidence>
<dbReference type="Pfam" id="PF00201">
    <property type="entry name" value="UDPGT"/>
    <property type="match status" value="1"/>
</dbReference>
<dbReference type="SUPFAM" id="SSF53756">
    <property type="entry name" value="UDP-Glycosyltransferase/glycogen phosphorylase"/>
    <property type="match status" value="1"/>
</dbReference>
<evidence type="ECO:0000256" key="1">
    <source>
        <dbReference type="ARBA" id="ARBA00004721"/>
    </source>
</evidence>
<dbReference type="PROSITE" id="PS00375">
    <property type="entry name" value="UDPGT"/>
    <property type="match status" value="1"/>
</dbReference>
<dbReference type="OrthoDB" id="5835829at2759"/>
<organism evidence="6 7">
    <name type="scientific">Carnegiea gigantea</name>
    <dbReference type="NCBI Taxonomy" id="171969"/>
    <lineage>
        <taxon>Eukaryota</taxon>
        <taxon>Viridiplantae</taxon>
        <taxon>Streptophyta</taxon>
        <taxon>Embryophyta</taxon>
        <taxon>Tracheophyta</taxon>
        <taxon>Spermatophyta</taxon>
        <taxon>Magnoliopsida</taxon>
        <taxon>eudicotyledons</taxon>
        <taxon>Gunneridae</taxon>
        <taxon>Pentapetalae</taxon>
        <taxon>Caryophyllales</taxon>
        <taxon>Cactineae</taxon>
        <taxon>Cactaceae</taxon>
        <taxon>Cactoideae</taxon>
        <taxon>Echinocereeae</taxon>
        <taxon>Carnegiea</taxon>
    </lineage>
</organism>
<dbReference type="InterPro" id="IPR035595">
    <property type="entry name" value="UDP_glycos_trans_CS"/>
</dbReference>
<dbReference type="InterPro" id="IPR002213">
    <property type="entry name" value="UDP_glucos_trans"/>
</dbReference>
<protein>
    <recommendedName>
        <fullName evidence="5">Glycosyltransferase</fullName>
        <ecNumber evidence="5">2.4.1.-</ecNumber>
    </recommendedName>
</protein>
<gene>
    <name evidence="6" type="ORF">Cgig2_002392</name>
</gene>
<keyword evidence="4" id="KW-0328">Glycosyltransferase</keyword>
<proteinExistence type="inferred from homology"/>
<dbReference type="EMBL" id="JAKOGI010000022">
    <property type="protein sequence ID" value="KAJ8449260.1"/>
    <property type="molecule type" value="Genomic_DNA"/>
</dbReference>
<evidence type="ECO:0000256" key="4">
    <source>
        <dbReference type="RuleBase" id="RU003718"/>
    </source>
</evidence>
<evidence type="ECO:0000313" key="6">
    <source>
        <dbReference type="EMBL" id="KAJ8449260.1"/>
    </source>
</evidence>
<evidence type="ECO:0000256" key="5">
    <source>
        <dbReference type="RuleBase" id="RU362057"/>
    </source>
</evidence>
<dbReference type="GO" id="GO:0035251">
    <property type="term" value="F:UDP-glucosyltransferase activity"/>
    <property type="evidence" value="ECO:0007669"/>
    <property type="project" value="InterPro"/>
</dbReference>
<dbReference type="PANTHER" id="PTHR48049">
    <property type="entry name" value="GLYCOSYLTRANSFERASE"/>
    <property type="match status" value="1"/>
</dbReference>
<dbReference type="CDD" id="cd03784">
    <property type="entry name" value="GT1_Gtf-like"/>
    <property type="match status" value="1"/>
</dbReference>
<comment type="caution">
    <text evidence="6">The sequence shown here is derived from an EMBL/GenBank/DDBJ whole genome shotgun (WGS) entry which is preliminary data.</text>
</comment>
<accession>A0A9Q1KUD9</accession>
<keyword evidence="7" id="KW-1185">Reference proteome</keyword>
<reference evidence="6" key="1">
    <citation type="submission" date="2022-04" db="EMBL/GenBank/DDBJ databases">
        <title>Carnegiea gigantea Genome sequencing and assembly v2.</title>
        <authorList>
            <person name="Copetti D."/>
            <person name="Sanderson M.J."/>
            <person name="Burquez A."/>
            <person name="Wojciechowski M.F."/>
        </authorList>
    </citation>
    <scope>NUCLEOTIDE SEQUENCE</scope>
    <source>
        <strain evidence="6">SGP5-SGP5p</strain>
        <tissue evidence="6">Aerial part</tissue>
    </source>
</reference>
<evidence type="ECO:0000256" key="2">
    <source>
        <dbReference type="ARBA" id="ARBA00009995"/>
    </source>
</evidence>
<dbReference type="InterPro" id="IPR050481">
    <property type="entry name" value="UDP-glycosyltransf_plant"/>
</dbReference>
<dbReference type="Proteomes" id="UP001153076">
    <property type="component" value="Unassembled WGS sequence"/>
</dbReference>
<evidence type="ECO:0000256" key="3">
    <source>
        <dbReference type="ARBA" id="ARBA00022679"/>
    </source>
</evidence>
<keyword evidence="3 4" id="KW-0808">Transferase</keyword>
<dbReference type="AlphaFoldDB" id="A0A9Q1KUD9"/>
<name>A0A9Q1KUD9_9CARY</name>
<sequence length="462" mass="51802">MSPVEDKSLHIAMYPWFAMGHITPFLHLANKLAEKGHKITFFLPLKTQPKLASLNHHPHLITFIPVPVPRVDGLPEWAETTNDVPPQDRPLIMIAMDSTRDTIDSHLAQLKPDLVFFDFAHWLPGLARKYQAKSVFYCASFMMPAVYFFPQARNKPINYALEEEDLVHPPPGFPDGIRLAAHEARAMAHALKLDFGGEMTWAERSMVAYKECDAIAIKTCREIEGPLCEFATMLVNKPVFLAGPSLPGHPNSRLDEDIDGWLKGFGHATVIYCALGSECTLEKDQFQELVLGLELTGKPFLAALKPPINCKTIESALPEGFLERTRDRGMIHDGWVQQQLILNHPSVGCFVTHSGPGSFSEAIMSKCQMVLLPQAVDQFLIARLMSCYMKVGVEVEKRDYDGFFTREAVGKAINLVMEEESEVGKEVRANHAKWRELLSKEGLEEYYISQLVQGLHGLLGPK</sequence>
<dbReference type="Gene3D" id="3.40.50.2000">
    <property type="entry name" value="Glycogen Phosphorylase B"/>
    <property type="match status" value="2"/>
</dbReference>
<comment type="pathway">
    <text evidence="1">Secondary metabolite biosynthesis; terpenoid biosynthesis.</text>
</comment>
<comment type="similarity">
    <text evidence="2 4">Belongs to the UDP-glycosyltransferase family.</text>
</comment>
<dbReference type="PANTHER" id="PTHR48049:SF34">
    <property type="entry name" value="UDP-GLYCOSYLTRANSFERASE 79B30-LIKE"/>
    <property type="match status" value="1"/>
</dbReference>